<dbReference type="AlphaFoldDB" id="A0A2S8GIA1"/>
<dbReference type="GO" id="GO:0004499">
    <property type="term" value="F:N,N-dimethylaniline monooxygenase activity"/>
    <property type="evidence" value="ECO:0007669"/>
    <property type="project" value="InterPro"/>
</dbReference>
<dbReference type="PRINTS" id="PR00370">
    <property type="entry name" value="FMOXYGENASE"/>
</dbReference>
<dbReference type="GO" id="GO:0050660">
    <property type="term" value="F:flavin adenine dinucleotide binding"/>
    <property type="evidence" value="ECO:0007669"/>
    <property type="project" value="InterPro"/>
</dbReference>
<dbReference type="InterPro" id="IPR050346">
    <property type="entry name" value="FMO-like"/>
</dbReference>
<evidence type="ECO:0000313" key="6">
    <source>
        <dbReference type="EMBL" id="PQO43754.1"/>
    </source>
</evidence>
<sequence length="448" mass="50225">MSVSSTSTPPIQPTEAAYCVIGAGPSGLAVLKNLLQFGVQCHALERETDVGGNWNFGKPSSSVYESTHLISSKRMTAYEEFPMPASFSSYPSHREALDYLRSYAREFDLYSQIELGTAVNHIAPIAPNSWEVQVAGEETPRKYAGVIIANGHHWDPMSPEIAGTFQGETMHARQFKFSEQLRGRRVLVVGAGNTGCDIAVEAAVHADAAAISMRRGYHFVPKFIRGKPSDIVGDRVRSWYLPEFLKRAIVKHSIAFALGKPEKYGLPRPDHEIFATHPIINSQLPYYVGHGRVQVFPDIEKFDGDEVVFVDGRRQAFDLVIFATGYKLSFPFIDMQELNPQEGTPRLFLHAFHPDRDDLFVAGMIQPNSGQWPLTELQAKIMARFIAAQQNNPAVADWFRALKHASGVGLPHPQEYVASPRHRLEVDYYAYRETLRKLVRRFDAVKPL</sequence>
<evidence type="ECO:0000256" key="1">
    <source>
        <dbReference type="ARBA" id="ARBA00009183"/>
    </source>
</evidence>
<dbReference type="PANTHER" id="PTHR23023">
    <property type="entry name" value="DIMETHYLANILINE MONOOXYGENASE"/>
    <property type="match status" value="1"/>
</dbReference>
<organism evidence="6 7">
    <name type="scientific">Blastopirellula marina</name>
    <dbReference type="NCBI Taxonomy" id="124"/>
    <lineage>
        <taxon>Bacteria</taxon>
        <taxon>Pseudomonadati</taxon>
        <taxon>Planctomycetota</taxon>
        <taxon>Planctomycetia</taxon>
        <taxon>Pirellulales</taxon>
        <taxon>Pirellulaceae</taxon>
        <taxon>Blastopirellula</taxon>
    </lineage>
</organism>
<keyword evidence="3" id="KW-0274">FAD</keyword>
<dbReference type="Gene3D" id="3.50.50.60">
    <property type="entry name" value="FAD/NAD(P)-binding domain"/>
    <property type="match status" value="1"/>
</dbReference>
<gene>
    <name evidence="6" type="ORF">C5Y93_24285</name>
</gene>
<dbReference type="InterPro" id="IPR036188">
    <property type="entry name" value="FAD/NAD-bd_sf"/>
</dbReference>
<dbReference type="InterPro" id="IPR020946">
    <property type="entry name" value="Flavin_mOase-like"/>
</dbReference>
<dbReference type="PIRSF" id="PIRSF000332">
    <property type="entry name" value="FMO"/>
    <property type="match status" value="1"/>
</dbReference>
<keyword evidence="5" id="KW-0560">Oxidoreductase</keyword>
<keyword evidence="6" id="KW-0503">Monooxygenase</keyword>
<dbReference type="GO" id="GO:0050661">
    <property type="term" value="F:NADP binding"/>
    <property type="evidence" value="ECO:0007669"/>
    <property type="project" value="InterPro"/>
</dbReference>
<keyword evidence="4" id="KW-0521">NADP</keyword>
<evidence type="ECO:0000256" key="5">
    <source>
        <dbReference type="ARBA" id="ARBA00023002"/>
    </source>
</evidence>
<comment type="caution">
    <text evidence="6">The sequence shown here is derived from an EMBL/GenBank/DDBJ whole genome shotgun (WGS) entry which is preliminary data.</text>
</comment>
<evidence type="ECO:0000256" key="4">
    <source>
        <dbReference type="ARBA" id="ARBA00022857"/>
    </source>
</evidence>
<proteinExistence type="inferred from homology"/>
<protein>
    <submittedName>
        <fullName evidence="6">Monooxygenase</fullName>
    </submittedName>
</protein>
<comment type="similarity">
    <text evidence="1">Belongs to the FMO family.</text>
</comment>
<evidence type="ECO:0000313" key="7">
    <source>
        <dbReference type="Proteomes" id="UP000237819"/>
    </source>
</evidence>
<dbReference type="InterPro" id="IPR000960">
    <property type="entry name" value="Flavin_mOase"/>
</dbReference>
<reference evidence="6 7" key="1">
    <citation type="submission" date="2018-02" db="EMBL/GenBank/DDBJ databases">
        <title>Comparative genomes isolates from brazilian mangrove.</title>
        <authorList>
            <person name="Araujo J.E."/>
            <person name="Taketani R.G."/>
            <person name="Silva M.C.P."/>
            <person name="Loureco M.V."/>
            <person name="Andreote F.D."/>
        </authorList>
    </citation>
    <scope>NUCLEOTIDE SEQUENCE [LARGE SCALE GENOMIC DNA]</scope>
    <source>
        <strain evidence="6 7">Nap-Phe MGV</strain>
    </source>
</reference>
<accession>A0A2S8GIA1</accession>
<dbReference type="Proteomes" id="UP000237819">
    <property type="component" value="Unassembled WGS sequence"/>
</dbReference>
<evidence type="ECO:0000256" key="2">
    <source>
        <dbReference type="ARBA" id="ARBA00022630"/>
    </source>
</evidence>
<keyword evidence="2" id="KW-0285">Flavoprotein</keyword>
<dbReference type="Pfam" id="PF00743">
    <property type="entry name" value="FMO-like"/>
    <property type="match status" value="1"/>
</dbReference>
<evidence type="ECO:0000256" key="3">
    <source>
        <dbReference type="ARBA" id="ARBA00022827"/>
    </source>
</evidence>
<name>A0A2S8GIA1_9BACT</name>
<dbReference type="SUPFAM" id="SSF51905">
    <property type="entry name" value="FAD/NAD(P)-binding domain"/>
    <property type="match status" value="1"/>
</dbReference>
<dbReference type="EMBL" id="PUHZ01000023">
    <property type="protein sequence ID" value="PQO43754.1"/>
    <property type="molecule type" value="Genomic_DNA"/>
</dbReference>